<evidence type="ECO:0000256" key="28">
    <source>
        <dbReference type="SAM" id="Coils"/>
    </source>
</evidence>
<keyword evidence="17" id="KW-0829">Tyrosine-protein kinase</keyword>
<dbReference type="AlphaFoldDB" id="A0AAD4U909"/>
<evidence type="ECO:0000256" key="4">
    <source>
        <dbReference type="ARBA" id="ARBA00022490"/>
    </source>
</evidence>
<evidence type="ECO:0000256" key="1">
    <source>
        <dbReference type="ARBA" id="ARBA00001946"/>
    </source>
</evidence>
<dbReference type="Gene3D" id="2.60.40.4100">
    <property type="entry name" value="Zona pellucida, ZP-C domain"/>
    <property type="match status" value="1"/>
</dbReference>
<dbReference type="Pfam" id="PF00100">
    <property type="entry name" value="Zona_pellucida"/>
    <property type="match status" value="1"/>
</dbReference>
<dbReference type="PANTHER" id="PTHR47238:SF2">
    <property type="entry name" value="DUAL SPECIFICITY MITOGEN-ACTIVATED PROTEIN KINASE KINASE HEMIPTEROUS"/>
    <property type="match status" value="1"/>
</dbReference>
<comment type="catalytic activity">
    <reaction evidence="21">
        <text>L-seryl-[protein] + ATP = O-phospho-L-seryl-[protein] + ADP + H(+)</text>
        <dbReference type="Rhea" id="RHEA:17989"/>
        <dbReference type="Rhea" id="RHEA-COMP:9863"/>
        <dbReference type="Rhea" id="RHEA-COMP:11604"/>
        <dbReference type="ChEBI" id="CHEBI:15378"/>
        <dbReference type="ChEBI" id="CHEBI:29999"/>
        <dbReference type="ChEBI" id="CHEBI:30616"/>
        <dbReference type="ChEBI" id="CHEBI:83421"/>
        <dbReference type="ChEBI" id="CHEBI:456216"/>
        <dbReference type="EC" id="2.7.12.2"/>
    </reaction>
</comment>
<dbReference type="SUPFAM" id="SSF56112">
    <property type="entry name" value="Protein kinase-like (PK-like)"/>
    <property type="match status" value="1"/>
</dbReference>
<evidence type="ECO:0000256" key="6">
    <source>
        <dbReference type="ARBA" id="ARBA00022553"/>
    </source>
</evidence>
<feature type="region of interest" description="Disordered" evidence="29">
    <location>
        <begin position="390"/>
        <end position="415"/>
    </location>
</feature>
<keyword evidence="18" id="KW-0539">Nucleus</keyword>
<feature type="region of interest" description="Disordered" evidence="29">
    <location>
        <begin position="63"/>
        <end position="91"/>
    </location>
</feature>
<keyword evidence="11" id="KW-0418">Kinase</keyword>
<comment type="subcellular location">
    <subcellularLocation>
        <location evidence="3">Cytoplasm</location>
    </subcellularLocation>
    <subcellularLocation>
        <location evidence="2">Nucleus</location>
    </subcellularLocation>
</comment>
<dbReference type="GO" id="GO:0019899">
    <property type="term" value="F:enzyme binding"/>
    <property type="evidence" value="ECO:0007669"/>
    <property type="project" value="UniProtKB-ARBA"/>
</dbReference>
<dbReference type="Pfam" id="PF00069">
    <property type="entry name" value="Pkinase"/>
    <property type="match status" value="1"/>
</dbReference>
<sequence>MAASSLEQKLSRLEAKLKQENREARRRIDLNLDISPQRPRPIIVITLSPAPAPSQRAALQLPLANDGGSRSPSSESSPQHPTPPARPRHMLGLPSTLFTPRSMESIEIDQKLQEIMKQTGYLTIGGQRYQAEINDLENLGEMGSGTCGQVWKMRFRKTGHVIAVKQMRRSGNKEENKRILMDLDVVLKSHDCPYIVQCFGTFITNTDVFIAMELMGTCAEKLKKRMQGPIPEWILGKMTVAIVKALYYLKEKHGVIHRDVKPSNILLDERGQIKLCDFGISGRLVDSKAKTRSAGCAAYMAPERIDPPDPTKPDYDIRADVWSLGISLVELATGQFPYKNCKTDFEVLTKVLQEEPPLLPGHMGFSGDFQSFVKDCLTKDHRKRPKYNKLLVSTQDPSQPPSKNPYPIGGQGRDTLVLSPTPLGPQEHSFIKRYETLEVDVASWFKDVMAKTESPRTSGVLSQHHLPFFSPVRSHLSQASMLGTMLLLLALLPGTTALPSEPPEPPFPAAPGPWLRQPLFSLELSDAEDAFPRRAGPLEVPADSRVFVQAALARPSPHWGLALHRCSVTPSSRPALGPALALLRGGCSADSSVTFPPPRPLLGAARLARFSFRLRPVFNASVQFLHCQLSRCRRRRLRRARWTPAPLTLPPLAPCLPQDEACAGAGSGNDESLGANSPHLHTLTQPIVVTVPRLPPSERAAVLREGISGVQKRGGEDI</sequence>
<dbReference type="InterPro" id="IPR000719">
    <property type="entry name" value="Prot_kinase_dom"/>
</dbReference>
<accession>A0AAD4U909</accession>
<comment type="catalytic activity">
    <reaction evidence="23">
        <text>L-tyrosyl-[protein] + ATP = O-phospho-L-tyrosyl-[protein] + ADP + H(+)</text>
        <dbReference type="Rhea" id="RHEA:10596"/>
        <dbReference type="Rhea" id="RHEA-COMP:10136"/>
        <dbReference type="Rhea" id="RHEA-COMP:20101"/>
        <dbReference type="ChEBI" id="CHEBI:15378"/>
        <dbReference type="ChEBI" id="CHEBI:30616"/>
        <dbReference type="ChEBI" id="CHEBI:46858"/>
        <dbReference type="ChEBI" id="CHEBI:61978"/>
        <dbReference type="ChEBI" id="CHEBI:456216"/>
        <dbReference type="EC" id="2.7.12.2"/>
    </reaction>
</comment>
<evidence type="ECO:0000256" key="24">
    <source>
        <dbReference type="ARBA" id="ARBA00073834"/>
    </source>
</evidence>
<evidence type="ECO:0000256" key="27">
    <source>
        <dbReference type="ARBA" id="ARBA00083185"/>
    </source>
</evidence>
<dbReference type="GO" id="GO:0004713">
    <property type="term" value="F:protein tyrosine kinase activity"/>
    <property type="evidence" value="ECO:0007669"/>
    <property type="project" value="UniProtKB-KW"/>
</dbReference>
<feature type="compositionally biased region" description="Low complexity" evidence="29">
    <location>
        <begin position="69"/>
        <end position="79"/>
    </location>
</feature>
<dbReference type="InterPro" id="IPR055355">
    <property type="entry name" value="ZP-C"/>
</dbReference>
<evidence type="ECO:0000313" key="31">
    <source>
        <dbReference type="EMBL" id="KAI4541611.1"/>
    </source>
</evidence>
<evidence type="ECO:0000256" key="23">
    <source>
        <dbReference type="ARBA" id="ARBA00051693"/>
    </source>
</evidence>
<comment type="caution">
    <text evidence="31">The sequence shown here is derived from an EMBL/GenBank/DDBJ whole genome shotgun (WGS) entry which is preliminary data.</text>
</comment>
<dbReference type="PANTHER" id="PTHR47238">
    <property type="entry name" value="MITOGEN-ACTIVATED PROTEIN KINASE KINASE 5"/>
    <property type="match status" value="1"/>
</dbReference>
<dbReference type="InterPro" id="IPR052468">
    <property type="entry name" value="Dual_spec_MAPK_kinase"/>
</dbReference>
<evidence type="ECO:0000256" key="13">
    <source>
        <dbReference type="ARBA" id="ARBA00022842"/>
    </source>
</evidence>
<name>A0AAD4U909_OVIAM</name>
<evidence type="ECO:0000256" key="10">
    <source>
        <dbReference type="ARBA" id="ARBA00022741"/>
    </source>
</evidence>
<evidence type="ECO:0000256" key="15">
    <source>
        <dbReference type="ARBA" id="ARBA00023016"/>
    </source>
</evidence>
<dbReference type="InterPro" id="IPR042235">
    <property type="entry name" value="ZP-C_dom"/>
</dbReference>
<dbReference type="GO" id="GO:0005634">
    <property type="term" value="C:nucleus"/>
    <property type="evidence" value="ECO:0007669"/>
    <property type="project" value="UniProtKB-SubCell"/>
</dbReference>
<feature type="domain" description="Protein kinase" evidence="30">
    <location>
        <begin position="136"/>
        <end position="407"/>
    </location>
</feature>
<comment type="catalytic activity">
    <reaction evidence="22">
        <text>L-threonyl-[protein] + ATP = O-phospho-L-threonyl-[protein] + ADP + H(+)</text>
        <dbReference type="Rhea" id="RHEA:46608"/>
        <dbReference type="Rhea" id="RHEA-COMP:11060"/>
        <dbReference type="Rhea" id="RHEA-COMP:11605"/>
        <dbReference type="ChEBI" id="CHEBI:15378"/>
        <dbReference type="ChEBI" id="CHEBI:30013"/>
        <dbReference type="ChEBI" id="CHEBI:30616"/>
        <dbReference type="ChEBI" id="CHEBI:61977"/>
        <dbReference type="ChEBI" id="CHEBI:456216"/>
        <dbReference type="EC" id="2.7.12.2"/>
    </reaction>
</comment>
<protein>
    <recommendedName>
        <fullName evidence="24">Dual specificity mitogen-activated protein kinase kinase 7</fullName>
        <ecNumber evidence="20">2.7.12.2</ecNumber>
    </recommendedName>
    <alternativeName>
        <fullName evidence="26">JNK-activating kinase 2</fullName>
    </alternativeName>
    <alternativeName>
        <fullName evidence="25">MAPK/ERK kinase 7</fullName>
    </alternativeName>
    <alternativeName>
        <fullName evidence="27">c-Jun N-terminal kinase kinase 2</fullName>
    </alternativeName>
</protein>
<dbReference type="SMART" id="SM00220">
    <property type="entry name" value="S_TKc"/>
    <property type="match status" value="1"/>
</dbReference>
<dbReference type="GO" id="GO:0006915">
    <property type="term" value="P:apoptotic process"/>
    <property type="evidence" value="ECO:0007669"/>
    <property type="project" value="UniProtKB-KW"/>
</dbReference>
<dbReference type="InterPro" id="IPR011009">
    <property type="entry name" value="Kinase-like_dom_sf"/>
</dbReference>
<evidence type="ECO:0000256" key="7">
    <source>
        <dbReference type="ARBA" id="ARBA00022679"/>
    </source>
</evidence>
<evidence type="ECO:0000256" key="17">
    <source>
        <dbReference type="ARBA" id="ARBA00023137"/>
    </source>
</evidence>
<evidence type="ECO:0000256" key="18">
    <source>
        <dbReference type="ARBA" id="ARBA00023242"/>
    </source>
</evidence>
<keyword evidence="4" id="KW-0963">Cytoplasm</keyword>
<evidence type="ECO:0000256" key="29">
    <source>
        <dbReference type="SAM" id="MobiDB-lite"/>
    </source>
</evidence>
<keyword evidence="16 28" id="KW-0175">Coiled coil</keyword>
<dbReference type="EMBL" id="JAKZEL010000008">
    <property type="protein sequence ID" value="KAI4541611.1"/>
    <property type="molecule type" value="Genomic_DNA"/>
</dbReference>
<dbReference type="FunFam" id="3.30.200.20:FF:000040">
    <property type="entry name" value="Dual specificity mitogen-activated protein kinase kinase"/>
    <property type="match status" value="1"/>
</dbReference>
<evidence type="ECO:0000256" key="12">
    <source>
        <dbReference type="ARBA" id="ARBA00022840"/>
    </source>
</evidence>
<evidence type="ECO:0000259" key="30">
    <source>
        <dbReference type="PROSITE" id="PS50011"/>
    </source>
</evidence>
<dbReference type="GO" id="GO:0004708">
    <property type="term" value="F:MAP kinase kinase activity"/>
    <property type="evidence" value="ECO:0007669"/>
    <property type="project" value="UniProtKB-EC"/>
</dbReference>
<dbReference type="GO" id="GO:0043410">
    <property type="term" value="P:positive regulation of MAPK cascade"/>
    <property type="evidence" value="ECO:0007669"/>
    <property type="project" value="UniProtKB-ARBA"/>
</dbReference>
<evidence type="ECO:0000256" key="25">
    <source>
        <dbReference type="ARBA" id="ARBA00077430"/>
    </source>
</evidence>
<comment type="cofactor">
    <cofactor evidence="1">
        <name>Mg(2+)</name>
        <dbReference type="ChEBI" id="CHEBI:18420"/>
    </cofactor>
</comment>
<dbReference type="GO" id="GO:0005737">
    <property type="term" value="C:cytoplasm"/>
    <property type="evidence" value="ECO:0007669"/>
    <property type="project" value="UniProtKB-SubCell"/>
</dbReference>
<comment type="similarity">
    <text evidence="19">Belongs to the protein kinase superfamily. STE Ser/Thr protein kinase family. MAP kinase kinase subfamily.</text>
</comment>
<evidence type="ECO:0000256" key="14">
    <source>
        <dbReference type="ARBA" id="ARBA00022990"/>
    </source>
</evidence>
<dbReference type="Gene3D" id="3.30.200.20">
    <property type="entry name" value="Phosphorylase Kinase, domain 1"/>
    <property type="match status" value="1"/>
</dbReference>
<dbReference type="Gene3D" id="1.10.510.10">
    <property type="entry name" value="Transferase(Phosphotransferase) domain 1"/>
    <property type="match status" value="1"/>
</dbReference>
<keyword evidence="6" id="KW-0597">Phosphoprotein</keyword>
<dbReference type="InterPro" id="IPR008271">
    <property type="entry name" value="Ser/Thr_kinase_AS"/>
</dbReference>
<keyword evidence="12" id="KW-0067">ATP-binding</keyword>
<keyword evidence="32" id="KW-1185">Reference proteome</keyword>
<proteinExistence type="inferred from homology"/>
<evidence type="ECO:0000256" key="9">
    <source>
        <dbReference type="ARBA" id="ARBA00022723"/>
    </source>
</evidence>
<dbReference type="CDD" id="cd06618">
    <property type="entry name" value="PKc_MKK7"/>
    <property type="match status" value="1"/>
</dbReference>
<dbReference type="EC" id="2.7.12.2" evidence="20"/>
<dbReference type="GO" id="GO:0000287">
    <property type="term" value="F:magnesium ion binding"/>
    <property type="evidence" value="ECO:0007669"/>
    <property type="project" value="UniProtKB-ARBA"/>
</dbReference>
<feature type="coiled-coil region" evidence="28">
    <location>
        <begin position="3"/>
        <end position="30"/>
    </location>
</feature>
<evidence type="ECO:0000256" key="8">
    <source>
        <dbReference type="ARBA" id="ARBA00022703"/>
    </source>
</evidence>
<evidence type="ECO:0000256" key="20">
    <source>
        <dbReference type="ARBA" id="ARBA00038999"/>
    </source>
</evidence>
<dbReference type="GO" id="GO:0004674">
    <property type="term" value="F:protein serine/threonine kinase activity"/>
    <property type="evidence" value="ECO:0007669"/>
    <property type="project" value="UniProtKB-KW"/>
</dbReference>
<evidence type="ECO:0000256" key="11">
    <source>
        <dbReference type="ARBA" id="ARBA00022777"/>
    </source>
</evidence>
<keyword evidence="7" id="KW-0808">Transferase</keyword>
<keyword evidence="5" id="KW-0723">Serine/threonine-protein kinase</keyword>
<evidence type="ECO:0000256" key="5">
    <source>
        <dbReference type="ARBA" id="ARBA00022527"/>
    </source>
</evidence>
<reference evidence="31" key="1">
    <citation type="submission" date="2022-03" db="EMBL/GenBank/DDBJ databases">
        <title>Genomic analyses of argali, domestic sheep and their hybrids provide insights into chromosomal evolution, heterosis and genetic basis of agronomic traits.</title>
        <authorList>
            <person name="Li M."/>
        </authorList>
    </citation>
    <scope>NUCLEOTIDE SEQUENCE</scope>
    <source>
        <strain evidence="31">CAU-MHL-2022a</strain>
        <tissue evidence="31">Skin</tissue>
    </source>
</reference>
<dbReference type="PROSITE" id="PS00108">
    <property type="entry name" value="PROTEIN_KINASE_ST"/>
    <property type="match status" value="1"/>
</dbReference>
<keyword evidence="10" id="KW-0547">Nucleotide-binding</keyword>
<evidence type="ECO:0000313" key="32">
    <source>
        <dbReference type="Proteomes" id="UP001214576"/>
    </source>
</evidence>
<keyword evidence="13" id="KW-0460">Magnesium</keyword>
<dbReference type="Proteomes" id="UP001214576">
    <property type="component" value="Unassembled WGS sequence"/>
</dbReference>
<evidence type="ECO:0000256" key="26">
    <source>
        <dbReference type="ARBA" id="ARBA00081151"/>
    </source>
</evidence>
<keyword evidence="15" id="KW-0346">Stress response</keyword>
<organism evidence="31 32">
    <name type="scientific">Ovis ammon polii</name>
    <dbReference type="NCBI Taxonomy" id="230172"/>
    <lineage>
        <taxon>Eukaryota</taxon>
        <taxon>Metazoa</taxon>
        <taxon>Chordata</taxon>
        <taxon>Craniata</taxon>
        <taxon>Vertebrata</taxon>
        <taxon>Euteleostomi</taxon>
        <taxon>Mammalia</taxon>
        <taxon>Eutheria</taxon>
        <taxon>Laurasiatheria</taxon>
        <taxon>Artiodactyla</taxon>
        <taxon>Ruminantia</taxon>
        <taxon>Pecora</taxon>
        <taxon>Bovidae</taxon>
        <taxon>Caprinae</taxon>
        <taxon>Ovis</taxon>
    </lineage>
</organism>
<dbReference type="PROSITE" id="PS50011">
    <property type="entry name" value="PROTEIN_KINASE_DOM"/>
    <property type="match status" value="1"/>
</dbReference>
<dbReference type="FunFam" id="1.10.510.10:FF:000214">
    <property type="entry name" value="Dual specificity mitogen-activated protein kinase kinase 7"/>
    <property type="match status" value="1"/>
</dbReference>
<evidence type="ECO:0000256" key="21">
    <source>
        <dbReference type="ARBA" id="ARBA00049014"/>
    </source>
</evidence>
<keyword evidence="14" id="KW-0007">Acetylation</keyword>
<evidence type="ECO:0000256" key="2">
    <source>
        <dbReference type="ARBA" id="ARBA00004123"/>
    </source>
</evidence>
<keyword evidence="8" id="KW-0053">Apoptosis</keyword>
<dbReference type="GO" id="GO:0006950">
    <property type="term" value="P:response to stress"/>
    <property type="evidence" value="ECO:0007669"/>
    <property type="project" value="UniProtKB-ARBA"/>
</dbReference>
<gene>
    <name evidence="31" type="ORF">MG293_008753</name>
</gene>
<evidence type="ECO:0000256" key="19">
    <source>
        <dbReference type="ARBA" id="ARBA00038035"/>
    </source>
</evidence>
<evidence type="ECO:0000256" key="16">
    <source>
        <dbReference type="ARBA" id="ARBA00023054"/>
    </source>
</evidence>
<dbReference type="GO" id="GO:0005524">
    <property type="term" value="F:ATP binding"/>
    <property type="evidence" value="ECO:0007669"/>
    <property type="project" value="UniProtKB-KW"/>
</dbReference>
<evidence type="ECO:0000256" key="3">
    <source>
        <dbReference type="ARBA" id="ARBA00004496"/>
    </source>
</evidence>
<evidence type="ECO:0000256" key="22">
    <source>
        <dbReference type="ARBA" id="ARBA00049299"/>
    </source>
</evidence>
<keyword evidence="9" id="KW-0479">Metal-binding</keyword>